<dbReference type="STRING" id="420953.SAMN05192543_106114"/>
<evidence type="ECO:0000313" key="5">
    <source>
        <dbReference type="Proteomes" id="UP000199548"/>
    </source>
</evidence>
<dbReference type="InterPro" id="IPR004176">
    <property type="entry name" value="Clp_R_N"/>
</dbReference>
<feature type="domain" description="Clp R" evidence="3">
    <location>
        <begin position="1"/>
        <end position="64"/>
    </location>
</feature>
<name>A0A1I3PXG4_9BURK</name>
<dbReference type="Pfam" id="PF02861">
    <property type="entry name" value="Clp_N"/>
    <property type="match status" value="1"/>
</dbReference>
<dbReference type="InterPro" id="IPR036628">
    <property type="entry name" value="Clp_N_dom_sf"/>
</dbReference>
<gene>
    <name evidence="4" type="ORF">SAMN05192543_106114</name>
</gene>
<dbReference type="Proteomes" id="UP000199548">
    <property type="component" value="Unassembled WGS sequence"/>
</dbReference>
<comment type="similarity">
    <text evidence="1">Belongs to the ClpA/ClpB family.</text>
</comment>
<evidence type="ECO:0000256" key="1">
    <source>
        <dbReference type="ARBA" id="ARBA00008675"/>
    </source>
</evidence>
<sequence>MLSRDLETSLHLAFVKASAARHEFITVEHLLLALLDNPTVMGVLRRHAVNIENLRQNLQEFLRDNVPVAPGTDEVDVQTAYGFQRVVQRAIGRVQITSDDETEVTGAKVLAAILDEKDSHAAYFLRQQRVKLSAW</sequence>
<dbReference type="Gene3D" id="1.10.1780.10">
    <property type="entry name" value="Clp, N-terminal domain"/>
    <property type="match status" value="1"/>
</dbReference>
<keyword evidence="5" id="KW-1185">Reference proteome</keyword>
<evidence type="ECO:0000256" key="2">
    <source>
        <dbReference type="PROSITE-ProRule" id="PRU01251"/>
    </source>
</evidence>
<evidence type="ECO:0000259" key="3">
    <source>
        <dbReference type="PROSITE" id="PS51903"/>
    </source>
</evidence>
<dbReference type="PROSITE" id="PS51903">
    <property type="entry name" value="CLP_R"/>
    <property type="match status" value="1"/>
</dbReference>
<keyword evidence="4" id="KW-0378">Hydrolase</keyword>
<keyword evidence="2" id="KW-0677">Repeat</keyword>
<dbReference type="GO" id="GO:0006508">
    <property type="term" value="P:proteolysis"/>
    <property type="evidence" value="ECO:0007669"/>
    <property type="project" value="UniProtKB-KW"/>
</dbReference>
<dbReference type="SUPFAM" id="SSF81923">
    <property type="entry name" value="Double Clp-N motif"/>
    <property type="match status" value="1"/>
</dbReference>
<dbReference type="GO" id="GO:0005524">
    <property type="term" value="F:ATP binding"/>
    <property type="evidence" value="ECO:0007669"/>
    <property type="project" value="UniProtKB-KW"/>
</dbReference>
<evidence type="ECO:0000313" key="4">
    <source>
        <dbReference type="EMBL" id="SFJ26130.1"/>
    </source>
</evidence>
<organism evidence="4 5">
    <name type="scientific">Paraburkholderia megapolitana</name>
    <dbReference type="NCBI Taxonomy" id="420953"/>
    <lineage>
        <taxon>Bacteria</taxon>
        <taxon>Pseudomonadati</taxon>
        <taxon>Pseudomonadota</taxon>
        <taxon>Betaproteobacteria</taxon>
        <taxon>Burkholderiales</taxon>
        <taxon>Burkholderiaceae</taxon>
        <taxon>Paraburkholderia</taxon>
    </lineage>
</organism>
<accession>A0A1I3PXG4</accession>
<keyword evidence="4" id="KW-0547">Nucleotide-binding</keyword>
<dbReference type="GO" id="GO:0008233">
    <property type="term" value="F:peptidase activity"/>
    <property type="evidence" value="ECO:0007669"/>
    <property type="project" value="UniProtKB-KW"/>
</dbReference>
<keyword evidence="4" id="KW-0067">ATP-binding</keyword>
<reference evidence="4 5" key="1">
    <citation type="submission" date="2016-10" db="EMBL/GenBank/DDBJ databases">
        <authorList>
            <person name="de Groot N.N."/>
        </authorList>
    </citation>
    <scope>NUCLEOTIDE SEQUENCE [LARGE SCALE GENOMIC DNA]</scope>
    <source>
        <strain evidence="4 5">LMG 23650</strain>
    </source>
</reference>
<protein>
    <submittedName>
        <fullName evidence="4">ATP-dependent Clp protease ATP-binding subunit ClpA</fullName>
    </submittedName>
</protein>
<proteinExistence type="inferred from homology"/>
<keyword evidence="4" id="KW-0645">Protease</keyword>
<dbReference type="OrthoDB" id="9803104at2"/>
<dbReference type="AlphaFoldDB" id="A0A1I3PXG4"/>
<dbReference type="EMBL" id="FOQU01000006">
    <property type="protein sequence ID" value="SFJ26130.1"/>
    <property type="molecule type" value="Genomic_DNA"/>
</dbReference>